<keyword evidence="1" id="KW-0472">Membrane</keyword>
<feature type="transmembrane region" description="Helical" evidence="1">
    <location>
        <begin position="41"/>
        <end position="60"/>
    </location>
</feature>
<sequence>MSRIRQVYLWLLGLNLFVVLFAAASALLLPSPQGWPGWMPAAWWLSAVVLSTGVLVYRRQLLSRGDVTERRVAALSLAALPMVWGLFAVLAFWAGYGATAAGLALAALALAALGFALQPGE</sequence>
<dbReference type="RefSeq" id="WP_147148305.1">
    <property type="nucleotide sequence ID" value="NZ_BJXN01000015.1"/>
</dbReference>
<dbReference type="EMBL" id="BJXN01000015">
    <property type="protein sequence ID" value="GEM90509.1"/>
    <property type="molecule type" value="Genomic_DNA"/>
</dbReference>
<feature type="transmembrane region" description="Helical" evidence="1">
    <location>
        <begin position="72"/>
        <end position="94"/>
    </location>
</feature>
<keyword evidence="1" id="KW-0812">Transmembrane</keyword>
<evidence type="ECO:0000313" key="3">
    <source>
        <dbReference type="Proteomes" id="UP000321827"/>
    </source>
</evidence>
<comment type="caution">
    <text evidence="2">The sequence shown here is derived from an EMBL/GenBank/DDBJ whole genome shotgun (WGS) entry which is preliminary data.</text>
</comment>
<dbReference type="Proteomes" id="UP000321827">
    <property type="component" value="Unassembled WGS sequence"/>
</dbReference>
<proteinExistence type="predicted"/>
<accession>A0A511RLH2</accession>
<feature type="transmembrane region" description="Helical" evidence="1">
    <location>
        <begin position="7"/>
        <end position="29"/>
    </location>
</feature>
<dbReference type="OrthoDB" id="9893142at2"/>
<feature type="transmembrane region" description="Helical" evidence="1">
    <location>
        <begin position="100"/>
        <end position="117"/>
    </location>
</feature>
<organism evidence="2 3">
    <name type="scientific">Oceanithermus desulfurans NBRC 100063</name>
    <dbReference type="NCBI Taxonomy" id="1227550"/>
    <lineage>
        <taxon>Bacteria</taxon>
        <taxon>Thermotogati</taxon>
        <taxon>Deinococcota</taxon>
        <taxon>Deinococci</taxon>
        <taxon>Thermales</taxon>
        <taxon>Thermaceae</taxon>
        <taxon>Oceanithermus</taxon>
    </lineage>
</organism>
<keyword evidence="1" id="KW-1133">Transmembrane helix</keyword>
<name>A0A511RLH2_9DEIN</name>
<gene>
    <name evidence="2" type="ORF">ODE01S_19430</name>
</gene>
<evidence type="ECO:0000256" key="1">
    <source>
        <dbReference type="SAM" id="Phobius"/>
    </source>
</evidence>
<evidence type="ECO:0000313" key="2">
    <source>
        <dbReference type="EMBL" id="GEM90509.1"/>
    </source>
</evidence>
<protein>
    <submittedName>
        <fullName evidence="2">Uncharacterized protein</fullName>
    </submittedName>
</protein>
<dbReference type="AlphaFoldDB" id="A0A511RLH2"/>
<reference evidence="2 3" key="1">
    <citation type="submission" date="2019-07" db="EMBL/GenBank/DDBJ databases">
        <title>Whole genome shotgun sequence of Oceanithermus desulfurans NBRC 100063.</title>
        <authorList>
            <person name="Hosoyama A."/>
            <person name="Uohara A."/>
            <person name="Ohji S."/>
            <person name="Ichikawa N."/>
        </authorList>
    </citation>
    <scope>NUCLEOTIDE SEQUENCE [LARGE SCALE GENOMIC DNA]</scope>
    <source>
        <strain evidence="2 3">NBRC 100063</strain>
    </source>
</reference>